<dbReference type="PROSITE" id="PS50885">
    <property type="entry name" value="HAMP"/>
    <property type="match status" value="1"/>
</dbReference>
<dbReference type="CDD" id="cd06225">
    <property type="entry name" value="HAMP"/>
    <property type="match status" value="1"/>
</dbReference>
<dbReference type="EMBL" id="CP018799">
    <property type="protein sequence ID" value="ATX79953.1"/>
    <property type="molecule type" value="Genomic_DNA"/>
</dbReference>
<dbReference type="GO" id="GO:0016791">
    <property type="term" value="F:phosphatase activity"/>
    <property type="evidence" value="ECO:0007669"/>
    <property type="project" value="TreeGrafter"/>
</dbReference>
<sequence length="539" mass="59949">MGIADKNFRHYLVYLWPLPVIFLLGQVVMRANGNATNLGITSAVSIMDAVVFIVLFCGAAWWSFRPLKALLMTPDHPEKHRRLIESVMADFPWRTLKGYTIAGWIFAIYLIIVISSVALMGEHLFTWRMFLALTLNFCFGAGVLAPALAVSSSIVYSTRLRSKFALQGLFVSELSSSKRVERYLISSQYRPWLIFLSTGFLPILILGLFVYLAQAGEVAEEYFILSQAMVLVSMSICGGMILVWFLSHTLKQVTRSLKKGLHHLAEGHFTGRVPVLIDDEFGELARGLNTAMHGLQEREDLKDSLAIAAEIQQGLLPKHAPVIPFYKLEGFQQTCYSVGGDYFDYIALEDGRVWLVVADVSGKGYPAALTMANLQAMLRGLAMVDWPIEVAADYLNGALCDSLAAGRFVTLFMGKLQPESHSMMWVNAGHVPPLLANSEGIRPLEASAPPLGLVKGITYEVGRTDFKQGDTLLIYTDGVTESSSRVGKELFGEARLRKWLANHIADPLDQYPTLLLEELNNYGRNELDDDLTLLCVRRE</sequence>
<feature type="transmembrane region" description="Helical" evidence="2">
    <location>
        <begin position="224"/>
        <end position="246"/>
    </location>
</feature>
<accession>A0A2K8KYG1</accession>
<dbReference type="InterPro" id="IPR003660">
    <property type="entry name" value="HAMP_dom"/>
</dbReference>
<dbReference type="Gene3D" id="3.60.40.10">
    <property type="entry name" value="PPM-type phosphatase domain"/>
    <property type="match status" value="1"/>
</dbReference>
<dbReference type="RefSeq" id="WP_100277782.1">
    <property type="nucleotide sequence ID" value="NZ_CP018799.1"/>
</dbReference>
<dbReference type="GO" id="GO:0007165">
    <property type="term" value="P:signal transduction"/>
    <property type="evidence" value="ECO:0007669"/>
    <property type="project" value="InterPro"/>
</dbReference>
<keyword evidence="2" id="KW-0812">Transmembrane</keyword>
<name>A0A2K8KYG1_MARES</name>
<proteinExistence type="predicted"/>
<gene>
    <name evidence="4" type="ORF">Ga0123461_1539</name>
</gene>
<dbReference type="SUPFAM" id="SSF81606">
    <property type="entry name" value="PP2C-like"/>
    <property type="match status" value="1"/>
</dbReference>
<feature type="transmembrane region" description="Helical" evidence="2">
    <location>
        <begin position="43"/>
        <end position="64"/>
    </location>
</feature>
<evidence type="ECO:0000313" key="5">
    <source>
        <dbReference type="Proteomes" id="UP000231701"/>
    </source>
</evidence>
<dbReference type="GO" id="GO:0016020">
    <property type="term" value="C:membrane"/>
    <property type="evidence" value="ECO:0007669"/>
    <property type="project" value="InterPro"/>
</dbReference>
<dbReference type="PANTHER" id="PTHR43156:SF2">
    <property type="entry name" value="STAGE II SPORULATION PROTEIN E"/>
    <property type="match status" value="1"/>
</dbReference>
<evidence type="ECO:0000256" key="1">
    <source>
        <dbReference type="ARBA" id="ARBA00022801"/>
    </source>
</evidence>
<keyword evidence="5" id="KW-1185">Reference proteome</keyword>
<dbReference type="KEGG" id="maes:Ga0123461_1539"/>
<keyword evidence="1" id="KW-0378">Hydrolase</keyword>
<dbReference type="InterPro" id="IPR001932">
    <property type="entry name" value="PPM-type_phosphatase-like_dom"/>
</dbReference>
<keyword evidence="2" id="KW-1133">Transmembrane helix</keyword>
<feature type="transmembrane region" description="Helical" evidence="2">
    <location>
        <begin position="101"/>
        <end position="121"/>
    </location>
</feature>
<dbReference type="Proteomes" id="UP000231701">
    <property type="component" value="Chromosome"/>
</dbReference>
<dbReference type="OrthoDB" id="343514at2"/>
<evidence type="ECO:0000256" key="2">
    <source>
        <dbReference type="SAM" id="Phobius"/>
    </source>
</evidence>
<dbReference type="AlphaFoldDB" id="A0A2K8KYG1"/>
<feature type="domain" description="HAMP" evidence="3">
    <location>
        <begin position="248"/>
        <end position="300"/>
    </location>
</feature>
<dbReference type="Pfam" id="PF07228">
    <property type="entry name" value="SpoIIE"/>
    <property type="match status" value="1"/>
</dbReference>
<reference evidence="4 5" key="1">
    <citation type="submission" date="2016-12" db="EMBL/GenBank/DDBJ databases">
        <title>Isolation and genomic insights into novel planktonic Zetaproteobacteria from stratified waters of the Chesapeake Bay.</title>
        <authorList>
            <person name="McAllister S.M."/>
            <person name="Kato S."/>
            <person name="Chan C.S."/>
            <person name="Chiu B.K."/>
            <person name="Field E.K."/>
        </authorList>
    </citation>
    <scope>NUCLEOTIDE SEQUENCE [LARGE SCALE GENOMIC DNA]</scope>
    <source>
        <strain evidence="4 5">CP-5</strain>
    </source>
</reference>
<evidence type="ECO:0000313" key="4">
    <source>
        <dbReference type="EMBL" id="ATX79953.1"/>
    </source>
</evidence>
<protein>
    <submittedName>
        <fullName evidence="4">Serine phosphatase RsbU, regulator of sigma subunit</fullName>
    </submittedName>
</protein>
<dbReference type="Gene3D" id="6.10.340.10">
    <property type="match status" value="1"/>
</dbReference>
<keyword evidence="2" id="KW-0472">Membrane</keyword>
<feature type="transmembrane region" description="Helical" evidence="2">
    <location>
        <begin position="192"/>
        <end position="212"/>
    </location>
</feature>
<organism evidence="4 5">
    <name type="scientific">Mariprofundus aestuarium</name>
    <dbReference type="NCBI Taxonomy" id="1921086"/>
    <lineage>
        <taxon>Bacteria</taxon>
        <taxon>Pseudomonadati</taxon>
        <taxon>Pseudomonadota</taxon>
        <taxon>Candidatius Mariprofundia</taxon>
        <taxon>Mariprofundales</taxon>
        <taxon>Mariprofundaceae</taxon>
        <taxon>Mariprofundus</taxon>
    </lineage>
</organism>
<feature type="transmembrane region" description="Helical" evidence="2">
    <location>
        <begin position="12"/>
        <end position="31"/>
    </location>
</feature>
<evidence type="ECO:0000259" key="3">
    <source>
        <dbReference type="PROSITE" id="PS50885"/>
    </source>
</evidence>
<dbReference type="Pfam" id="PF00672">
    <property type="entry name" value="HAMP"/>
    <property type="match status" value="1"/>
</dbReference>
<dbReference type="SMART" id="SM00304">
    <property type="entry name" value="HAMP"/>
    <property type="match status" value="1"/>
</dbReference>
<dbReference type="PANTHER" id="PTHR43156">
    <property type="entry name" value="STAGE II SPORULATION PROTEIN E-RELATED"/>
    <property type="match status" value="1"/>
</dbReference>
<dbReference type="SMART" id="SM00331">
    <property type="entry name" value="PP2C_SIG"/>
    <property type="match status" value="1"/>
</dbReference>
<dbReference type="InterPro" id="IPR036457">
    <property type="entry name" value="PPM-type-like_dom_sf"/>
</dbReference>
<dbReference type="InterPro" id="IPR052016">
    <property type="entry name" value="Bact_Sigma-Reg"/>
</dbReference>
<feature type="transmembrane region" description="Helical" evidence="2">
    <location>
        <begin position="127"/>
        <end position="156"/>
    </location>
</feature>